<evidence type="ECO:0000256" key="3">
    <source>
        <dbReference type="ARBA" id="ARBA00012856"/>
    </source>
</evidence>
<dbReference type="SUPFAM" id="SSF53597">
    <property type="entry name" value="Dihydrofolate reductase-like"/>
    <property type="match status" value="1"/>
</dbReference>
<comment type="similarity">
    <text evidence="2 8">Belongs to the dihydrofolate reductase family.</text>
</comment>
<dbReference type="InterPro" id="IPR012259">
    <property type="entry name" value="DHFR"/>
</dbReference>
<dbReference type="Gene3D" id="3.40.430.10">
    <property type="entry name" value="Dihydrofolate Reductase, subunit A"/>
    <property type="match status" value="1"/>
</dbReference>
<organism evidence="10 11">
    <name type="scientific">Echinicola jeungdonensis</name>
    <dbReference type="NCBI Taxonomy" id="709343"/>
    <lineage>
        <taxon>Bacteria</taxon>
        <taxon>Pseudomonadati</taxon>
        <taxon>Bacteroidota</taxon>
        <taxon>Cytophagia</taxon>
        <taxon>Cytophagales</taxon>
        <taxon>Cyclobacteriaceae</taxon>
        <taxon>Echinicola</taxon>
    </lineage>
</organism>
<keyword evidence="5 8" id="KW-0521">NADP</keyword>
<evidence type="ECO:0000256" key="8">
    <source>
        <dbReference type="PIRNR" id="PIRNR000194"/>
    </source>
</evidence>
<gene>
    <name evidence="10" type="ORF">ACFFUR_15875</name>
</gene>
<reference evidence="10 11" key="1">
    <citation type="submission" date="2024-09" db="EMBL/GenBank/DDBJ databases">
        <authorList>
            <person name="Sun Q."/>
            <person name="Mori K."/>
        </authorList>
    </citation>
    <scope>NUCLEOTIDE SEQUENCE [LARGE SCALE GENOMIC DNA]</scope>
    <source>
        <strain evidence="10 11">CECT 7682</strain>
    </source>
</reference>
<dbReference type="Proteomes" id="UP001589654">
    <property type="component" value="Unassembled WGS sequence"/>
</dbReference>
<dbReference type="PRINTS" id="PR00070">
    <property type="entry name" value="DHFR"/>
</dbReference>
<evidence type="ECO:0000256" key="7">
    <source>
        <dbReference type="ARBA" id="ARBA00025067"/>
    </source>
</evidence>
<evidence type="ECO:0000256" key="6">
    <source>
        <dbReference type="ARBA" id="ARBA00023002"/>
    </source>
</evidence>
<proteinExistence type="inferred from homology"/>
<comment type="catalytic activity">
    <reaction evidence="8">
        <text>(6S)-5,6,7,8-tetrahydrofolate + NADP(+) = 7,8-dihydrofolate + NADPH + H(+)</text>
        <dbReference type="Rhea" id="RHEA:15009"/>
        <dbReference type="ChEBI" id="CHEBI:15378"/>
        <dbReference type="ChEBI" id="CHEBI:57451"/>
        <dbReference type="ChEBI" id="CHEBI:57453"/>
        <dbReference type="ChEBI" id="CHEBI:57783"/>
        <dbReference type="ChEBI" id="CHEBI:58349"/>
        <dbReference type="EC" id="1.5.1.3"/>
    </reaction>
</comment>
<dbReference type="PIRSF" id="PIRSF000194">
    <property type="entry name" value="DHFR"/>
    <property type="match status" value="1"/>
</dbReference>
<dbReference type="InterPro" id="IPR024072">
    <property type="entry name" value="DHFR-like_dom_sf"/>
</dbReference>
<accession>A0ABV5JAT3</accession>
<keyword evidence="4 8" id="KW-0554">One-carbon metabolism</keyword>
<dbReference type="PANTHER" id="PTHR48069">
    <property type="entry name" value="DIHYDROFOLATE REDUCTASE"/>
    <property type="match status" value="1"/>
</dbReference>
<keyword evidence="11" id="KW-1185">Reference proteome</keyword>
<keyword evidence="6 8" id="KW-0560">Oxidoreductase</keyword>
<dbReference type="Pfam" id="PF00186">
    <property type="entry name" value="DHFR_1"/>
    <property type="match status" value="1"/>
</dbReference>
<dbReference type="PROSITE" id="PS51330">
    <property type="entry name" value="DHFR_2"/>
    <property type="match status" value="1"/>
</dbReference>
<dbReference type="EMBL" id="JBHMEW010000067">
    <property type="protein sequence ID" value="MFB9213295.1"/>
    <property type="molecule type" value="Genomic_DNA"/>
</dbReference>
<protein>
    <recommendedName>
        <fullName evidence="3 8">Dihydrofolate reductase</fullName>
        <ecNumber evidence="3 8">1.5.1.3</ecNumber>
    </recommendedName>
</protein>
<dbReference type="EC" id="1.5.1.3" evidence="3 8"/>
<dbReference type="CDD" id="cd00209">
    <property type="entry name" value="DHFR"/>
    <property type="match status" value="1"/>
</dbReference>
<feature type="domain" description="DHFR" evidence="9">
    <location>
        <begin position="13"/>
        <end position="174"/>
    </location>
</feature>
<name>A0ABV5JAT3_9BACT</name>
<dbReference type="GO" id="GO:0004146">
    <property type="term" value="F:dihydrofolate reductase activity"/>
    <property type="evidence" value="ECO:0007669"/>
    <property type="project" value="UniProtKB-EC"/>
</dbReference>
<sequence>MVSCADKKNRVLIISIIVAKAKNNVIGKDNKLIWRLSSDLKHFKRQTTGHYLIMGRKTYESMGKPLPNRTSIVITRKSEYPIPEGHYIVHGLDEALELAKSKNLEKVFIAGGAEIYEQALPYTHEMIITEVDCAPSGDAFFPKVDWSDWKKVSEEFHPKDEKNEYDSTFLTFKRIKSSPKV</sequence>
<evidence type="ECO:0000313" key="10">
    <source>
        <dbReference type="EMBL" id="MFB9213295.1"/>
    </source>
</evidence>
<evidence type="ECO:0000259" key="9">
    <source>
        <dbReference type="PROSITE" id="PS51330"/>
    </source>
</evidence>
<evidence type="ECO:0000256" key="5">
    <source>
        <dbReference type="ARBA" id="ARBA00022857"/>
    </source>
</evidence>
<comment type="pathway">
    <text evidence="1 8">Cofactor biosynthesis; tetrahydrofolate biosynthesis; 5,6,7,8-tetrahydrofolate from 7,8-dihydrofolate: step 1/1.</text>
</comment>
<evidence type="ECO:0000256" key="1">
    <source>
        <dbReference type="ARBA" id="ARBA00004903"/>
    </source>
</evidence>
<comment type="caution">
    <text evidence="10">The sequence shown here is derived from an EMBL/GenBank/DDBJ whole genome shotgun (WGS) entry which is preliminary data.</text>
</comment>
<evidence type="ECO:0000256" key="4">
    <source>
        <dbReference type="ARBA" id="ARBA00022563"/>
    </source>
</evidence>
<evidence type="ECO:0000256" key="2">
    <source>
        <dbReference type="ARBA" id="ARBA00009539"/>
    </source>
</evidence>
<dbReference type="PANTHER" id="PTHR48069:SF3">
    <property type="entry name" value="DIHYDROFOLATE REDUCTASE"/>
    <property type="match status" value="1"/>
</dbReference>
<evidence type="ECO:0000313" key="11">
    <source>
        <dbReference type="Proteomes" id="UP001589654"/>
    </source>
</evidence>
<comment type="function">
    <text evidence="7 8">Key enzyme in folate metabolism. Catalyzes an essential reaction for de novo glycine and purine synthesis, and for DNA precursor synthesis.</text>
</comment>
<dbReference type="InterPro" id="IPR001796">
    <property type="entry name" value="DHFR_dom"/>
</dbReference>